<organism evidence="2 3">
    <name type="scientific">Chelativorans intermedius</name>
    <dbReference type="NCBI Taxonomy" id="515947"/>
    <lineage>
        <taxon>Bacteria</taxon>
        <taxon>Pseudomonadati</taxon>
        <taxon>Pseudomonadota</taxon>
        <taxon>Alphaproteobacteria</taxon>
        <taxon>Hyphomicrobiales</taxon>
        <taxon>Phyllobacteriaceae</taxon>
        <taxon>Chelativorans</taxon>
    </lineage>
</organism>
<dbReference type="Gene3D" id="3.40.430.10">
    <property type="entry name" value="Dihydrofolate Reductase, subunit A"/>
    <property type="match status" value="1"/>
</dbReference>
<protein>
    <submittedName>
        <fullName evidence="2">Dihydrofolate reductase family protein</fullName>
    </submittedName>
</protein>
<feature type="domain" description="Bacterial bifunctional deaminase-reductase C-terminal" evidence="1">
    <location>
        <begin position="6"/>
        <end position="173"/>
    </location>
</feature>
<evidence type="ECO:0000259" key="1">
    <source>
        <dbReference type="Pfam" id="PF01872"/>
    </source>
</evidence>
<dbReference type="PANTHER" id="PTHR38011:SF11">
    <property type="entry name" value="2,5-DIAMINO-6-RIBOSYLAMINO-4(3H)-PYRIMIDINONE 5'-PHOSPHATE REDUCTASE"/>
    <property type="match status" value="1"/>
</dbReference>
<evidence type="ECO:0000313" key="3">
    <source>
        <dbReference type="Proteomes" id="UP001589755"/>
    </source>
</evidence>
<dbReference type="InterPro" id="IPR002734">
    <property type="entry name" value="RibDG_C"/>
</dbReference>
<dbReference type="RefSeq" id="WP_261522203.1">
    <property type="nucleotide sequence ID" value="NZ_JAODNW010000023.1"/>
</dbReference>
<proteinExistence type="predicted"/>
<gene>
    <name evidence="2" type="ORF">ACFFJ2_12480</name>
</gene>
<dbReference type="InterPro" id="IPR024072">
    <property type="entry name" value="DHFR-like_dom_sf"/>
</dbReference>
<dbReference type="Pfam" id="PF01872">
    <property type="entry name" value="RibD_C"/>
    <property type="match status" value="1"/>
</dbReference>
<sequence>MRRLVVWNMMTLDGHFEGKTPWDLGFHELVWGDELESFSLEQGKEIGTLLFGRRTYEGMASYWKNETGAIAEMMNAVEKAVATRTLGEVTWNNTRLLKGEAAQAVRALKTEEGKDIYVFGSAQLLTSLLEAGLVDEYRICVVPVVLGGGNPLFKPLSRPVRMHLASTRPLKTGGVVLTYAVGS</sequence>
<dbReference type="EMBL" id="JBHLXD010000019">
    <property type="protein sequence ID" value="MFC0209214.1"/>
    <property type="molecule type" value="Genomic_DNA"/>
</dbReference>
<dbReference type="Proteomes" id="UP001589755">
    <property type="component" value="Unassembled WGS sequence"/>
</dbReference>
<reference evidence="2 3" key="1">
    <citation type="submission" date="2024-09" db="EMBL/GenBank/DDBJ databases">
        <authorList>
            <person name="Sun Q."/>
            <person name="Mori K."/>
        </authorList>
    </citation>
    <scope>NUCLEOTIDE SEQUENCE [LARGE SCALE GENOMIC DNA]</scope>
    <source>
        <strain evidence="2 3">CCM 8543</strain>
    </source>
</reference>
<dbReference type="PANTHER" id="PTHR38011">
    <property type="entry name" value="DIHYDROFOLATE REDUCTASE FAMILY PROTEIN (AFU_ORTHOLOGUE AFUA_8G06820)"/>
    <property type="match status" value="1"/>
</dbReference>
<dbReference type="InterPro" id="IPR050765">
    <property type="entry name" value="Riboflavin_Biosynth_HTPR"/>
</dbReference>
<name>A0ABV6D997_9HYPH</name>
<evidence type="ECO:0000313" key="2">
    <source>
        <dbReference type="EMBL" id="MFC0209214.1"/>
    </source>
</evidence>
<dbReference type="SUPFAM" id="SSF53597">
    <property type="entry name" value="Dihydrofolate reductase-like"/>
    <property type="match status" value="1"/>
</dbReference>
<accession>A0ABV6D997</accession>
<comment type="caution">
    <text evidence="2">The sequence shown here is derived from an EMBL/GenBank/DDBJ whole genome shotgun (WGS) entry which is preliminary data.</text>
</comment>
<keyword evidence="3" id="KW-1185">Reference proteome</keyword>